<protein>
    <recommendedName>
        <fullName evidence="3">Polyketide cyclase / dehydrase and lipid transport</fullName>
    </recommendedName>
</protein>
<organism evidence="1 2">
    <name type="scientific">Gordonia desulfuricans</name>
    <dbReference type="NCBI Taxonomy" id="89051"/>
    <lineage>
        <taxon>Bacteria</taxon>
        <taxon>Bacillati</taxon>
        <taxon>Actinomycetota</taxon>
        <taxon>Actinomycetes</taxon>
        <taxon>Mycobacteriales</taxon>
        <taxon>Gordoniaceae</taxon>
        <taxon>Gordonia</taxon>
    </lineage>
</organism>
<comment type="caution">
    <text evidence="1">The sequence shown here is derived from an EMBL/GenBank/DDBJ whole genome shotgun (WGS) entry which is preliminary data.</text>
</comment>
<evidence type="ECO:0000313" key="1">
    <source>
        <dbReference type="EMBL" id="NDK89676.1"/>
    </source>
</evidence>
<dbReference type="EMBL" id="JAADZU010000021">
    <property type="protein sequence ID" value="NDK89676.1"/>
    <property type="molecule type" value="Genomic_DNA"/>
</dbReference>
<dbReference type="SUPFAM" id="SSF55961">
    <property type="entry name" value="Bet v1-like"/>
    <property type="match status" value="1"/>
</dbReference>
<dbReference type="Proteomes" id="UP000466307">
    <property type="component" value="Unassembled WGS sequence"/>
</dbReference>
<evidence type="ECO:0008006" key="3">
    <source>
        <dbReference type="Google" id="ProtNLM"/>
    </source>
</evidence>
<proteinExistence type="predicted"/>
<sequence>MTSIQVADDTFVAAAPAVAAEVVGDRARWRRWWPDLRLEVVEDRGAQGVRWRVDGPLTGTMEIWCEAVMDGFVLHYFLHAEPTGSLPADARARAEDLAERNRRRRVAGKVMAFEVKDLLEDGRAPGEPAAVAAGGQAGV</sequence>
<reference evidence="1 2" key="1">
    <citation type="submission" date="2020-01" db="EMBL/GenBank/DDBJ databases">
        <title>Investigation of new actinobacteria for the biodesulphurisation of diesel fuel.</title>
        <authorList>
            <person name="Athi Narayanan S.M."/>
        </authorList>
    </citation>
    <scope>NUCLEOTIDE SEQUENCE [LARGE SCALE GENOMIC DNA]</scope>
    <source>
        <strain evidence="1 2">213E</strain>
    </source>
</reference>
<accession>A0A7K3LN52</accession>
<name>A0A7K3LN52_9ACTN</name>
<dbReference type="AlphaFoldDB" id="A0A7K3LN52"/>
<gene>
    <name evidence="1" type="ORF">GYA93_08805</name>
</gene>
<keyword evidence="2" id="KW-1185">Reference proteome</keyword>
<evidence type="ECO:0000313" key="2">
    <source>
        <dbReference type="Proteomes" id="UP000466307"/>
    </source>
</evidence>